<protein>
    <submittedName>
        <fullName evidence="1">Uncharacterized protein</fullName>
    </submittedName>
</protein>
<comment type="caution">
    <text evidence="1">The sequence shown here is derived from an EMBL/GenBank/DDBJ whole genome shotgun (WGS) entry which is preliminary data.</text>
</comment>
<evidence type="ECO:0000313" key="2">
    <source>
        <dbReference type="Proteomes" id="UP001234178"/>
    </source>
</evidence>
<reference evidence="1 2" key="1">
    <citation type="journal article" date="2023" name="Nucleic Acids Res.">
        <title>The hologenome of Daphnia magna reveals possible DNA methylation and microbiome-mediated evolution of the host genome.</title>
        <authorList>
            <person name="Chaturvedi A."/>
            <person name="Li X."/>
            <person name="Dhandapani V."/>
            <person name="Marshall H."/>
            <person name="Kissane S."/>
            <person name="Cuenca-Cambronero M."/>
            <person name="Asole G."/>
            <person name="Calvet F."/>
            <person name="Ruiz-Romero M."/>
            <person name="Marangio P."/>
            <person name="Guigo R."/>
            <person name="Rago D."/>
            <person name="Mirbahai L."/>
            <person name="Eastwood N."/>
            <person name="Colbourne J.K."/>
            <person name="Zhou J."/>
            <person name="Mallon E."/>
            <person name="Orsini L."/>
        </authorList>
    </citation>
    <scope>NUCLEOTIDE SEQUENCE [LARGE SCALE GENOMIC DNA]</scope>
    <source>
        <strain evidence="1">LRV0_1</strain>
    </source>
</reference>
<keyword evidence="2" id="KW-1185">Reference proteome</keyword>
<sequence length="112" mass="13206">MARPRRRNLKKLKTAENPRMEAAKMTMCTEFRNRDPVPDQERGINTVIDREVRQENEIDREDDREAVLRFVVKKNRLRINLRILDPGQPMVVLFHVEEKGTSLVKNILIIGE</sequence>
<organism evidence="1 2">
    <name type="scientific">Daphnia magna</name>
    <dbReference type="NCBI Taxonomy" id="35525"/>
    <lineage>
        <taxon>Eukaryota</taxon>
        <taxon>Metazoa</taxon>
        <taxon>Ecdysozoa</taxon>
        <taxon>Arthropoda</taxon>
        <taxon>Crustacea</taxon>
        <taxon>Branchiopoda</taxon>
        <taxon>Diplostraca</taxon>
        <taxon>Cladocera</taxon>
        <taxon>Anomopoda</taxon>
        <taxon>Daphniidae</taxon>
        <taxon>Daphnia</taxon>
    </lineage>
</organism>
<evidence type="ECO:0000313" key="1">
    <source>
        <dbReference type="EMBL" id="KAK4017311.1"/>
    </source>
</evidence>
<gene>
    <name evidence="1" type="ORF">OUZ56_032258</name>
</gene>
<proteinExistence type="predicted"/>
<dbReference type="EMBL" id="JAOYFB010000005">
    <property type="protein sequence ID" value="KAK4017311.1"/>
    <property type="molecule type" value="Genomic_DNA"/>
</dbReference>
<accession>A0ABQ9ZWP7</accession>
<dbReference type="Proteomes" id="UP001234178">
    <property type="component" value="Unassembled WGS sequence"/>
</dbReference>
<name>A0ABQ9ZWP7_9CRUS</name>